<keyword evidence="2" id="KW-1185">Reference proteome</keyword>
<gene>
    <name evidence="1" type="ORF">FGO68_gene13880</name>
</gene>
<dbReference type="Proteomes" id="UP000785679">
    <property type="component" value="Unassembled WGS sequence"/>
</dbReference>
<organism evidence="1 2">
    <name type="scientific">Halteria grandinella</name>
    <dbReference type="NCBI Taxonomy" id="5974"/>
    <lineage>
        <taxon>Eukaryota</taxon>
        <taxon>Sar</taxon>
        <taxon>Alveolata</taxon>
        <taxon>Ciliophora</taxon>
        <taxon>Intramacronucleata</taxon>
        <taxon>Spirotrichea</taxon>
        <taxon>Stichotrichia</taxon>
        <taxon>Sporadotrichida</taxon>
        <taxon>Halteriidae</taxon>
        <taxon>Halteria</taxon>
    </lineage>
</organism>
<sequence>MPADDSKRSNSDHYQQLLFRYCNHPHSESRDQQVFFIDINVRNGQFYRFISSNPIGFYCFKLELLNNHA</sequence>
<evidence type="ECO:0000313" key="1">
    <source>
        <dbReference type="EMBL" id="TNV81431.1"/>
    </source>
</evidence>
<dbReference type="EMBL" id="RRYP01006148">
    <property type="protein sequence ID" value="TNV81431.1"/>
    <property type="molecule type" value="Genomic_DNA"/>
</dbReference>
<evidence type="ECO:0000313" key="2">
    <source>
        <dbReference type="Proteomes" id="UP000785679"/>
    </source>
</evidence>
<protein>
    <submittedName>
        <fullName evidence="1">Uncharacterized protein</fullName>
    </submittedName>
</protein>
<proteinExistence type="predicted"/>
<reference evidence="1" key="1">
    <citation type="submission" date="2019-06" db="EMBL/GenBank/DDBJ databases">
        <authorList>
            <person name="Zheng W."/>
        </authorList>
    </citation>
    <scope>NUCLEOTIDE SEQUENCE</scope>
    <source>
        <strain evidence="1">QDHG01</strain>
    </source>
</reference>
<dbReference type="AlphaFoldDB" id="A0A8J8NWD8"/>
<name>A0A8J8NWD8_HALGN</name>
<comment type="caution">
    <text evidence="1">The sequence shown here is derived from an EMBL/GenBank/DDBJ whole genome shotgun (WGS) entry which is preliminary data.</text>
</comment>
<accession>A0A8J8NWD8</accession>